<sequence length="393" mass="45676">MNNLKNRSSLATEKKRTTIWFMWLFFVTFFFYDILYASIMSYITANYDILMHRSAFNFLIYSAIFLLIPISYYLFKRNKDYRIKYILFISYTIVNMLSEYLHYSNSTEIYASGNVLEIVMILFAPIFVNLRFYLTVSLGTILKYLMIGFMLEEPIVILPLIITVVVSLVGSIILFRFIAYVKAVENSYDEQLEGIVRGIVTTLELKDKYTRGHSERVASYALILAESLDKFKQNELNAFYNVCLLHDVGKVSIPDEILLKKSKLTEQEYDIIKQHPVIGAEAIKNVEGLTNYIEVIRHHHERWDGNGYPDQLKGEQISLFARITAIADAFDAMTSSRSYRAALPLEVAKSRIIEEKGTQFDAELVDKFEEVYPQWVAFHNNYHKNRGEINENS</sequence>
<dbReference type="Pfam" id="PF13487">
    <property type="entry name" value="HD_5"/>
    <property type="match status" value="1"/>
</dbReference>
<keyword evidence="1" id="KW-0812">Transmembrane</keyword>
<dbReference type="SUPFAM" id="SSF109604">
    <property type="entry name" value="HD-domain/PDEase-like"/>
    <property type="match status" value="1"/>
</dbReference>
<comment type="caution">
    <text evidence="3">The sequence shown here is derived from an EMBL/GenBank/DDBJ whole genome shotgun (WGS) entry which is preliminary data.</text>
</comment>
<evidence type="ECO:0000313" key="4">
    <source>
        <dbReference type="Proteomes" id="UP001595880"/>
    </source>
</evidence>
<dbReference type="RefSeq" id="WP_390195573.1">
    <property type="nucleotide sequence ID" value="NZ_JBHSDV010000001.1"/>
</dbReference>
<protein>
    <submittedName>
        <fullName evidence="3">HD-GYP domain-containing protein</fullName>
        <ecNumber evidence="3">3.1.4.-</ecNumber>
    </submittedName>
</protein>
<name>A0ABV8VRZ0_9BACI</name>
<dbReference type="Proteomes" id="UP001595880">
    <property type="component" value="Unassembled WGS sequence"/>
</dbReference>
<keyword evidence="3" id="KW-0378">Hydrolase</keyword>
<dbReference type="EC" id="3.1.4.-" evidence="3"/>
<dbReference type="EMBL" id="JBHSDV010000001">
    <property type="protein sequence ID" value="MFC4386712.1"/>
    <property type="molecule type" value="Genomic_DNA"/>
</dbReference>
<feature type="transmembrane region" description="Helical" evidence="1">
    <location>
        <begin position="20"/>
        <end position="43"/>
    </location>
</feature>
<proteinExistence type="predicted"/>
<dbReference type="SMART" id="SM00471">
    <property type="entry name" value="HDc"/>
    <property type="match status" value="1"/>
</dbReference>
<dbReference type="InterPro" id="IPR003607">
    <property type="entry name" value="HD/PDEase_dom"/>
</dbReference>
<gene>
    <name evidence="3" type="ORF">ACFOZ1_02705</name>
</gene>
<evidence type="ECO:0000259" key="2">
    <source>
        <dbReference type="PROSITE" id="PS51832"/>
    </source>
</evidence>
<dbReference type="CDD" id="cd00077">
    <property type="entry name" value="HDc"/>
    <property type="match status" value="1"/>
</dbReference>
<keyword evidence="4" id="KW-1185">Reference proteome</keyword>
<dbReference type="Gene3D" id="1.10.3210.10">
    <property type="entry name" value="Hypothetical protein af1432"/>
    <property type="match status" value="1"/>
</dbReference>
<dbReference type="PANTHER" id="PTHR43155">
    <property type="entry name" value="CYCLIC DI-GMP PHOSPHODIESTERASE PA4108-RELATED"/>
    <property type="match status" value="1"/>
</dbReference>
<feature type="transmembrane region" description="Helical" evidence="1">
    <location>
        <begin position="55"/>
        <end position="73"/>
    </location>
</feature>
<organism evidence="3 4">
    <name type="scientific">Gracilibacillus marinus</name>
    <dbReference type="NCBI Taxonomy" id="630535"/>
    <lineage>
        <taxon>Bacteria</taxon>
        <taxon>Bacillati</taxon>
        <taxon>Bacillota</taxon>
        <taxon>Bacilli</taxon>
        <taxon>Bacillales</taxon>
        <taxon>Bacillaceae</taxon>
        <taxon>Gracilibacillus</taxon>
    </lineage>
</organism>
<dbReference type="GO" id="GO:0016787">
    <property type="term" value="F:hydrolase activity"/>
    <property type="evidence" value="ECO:0007669"/>
    <property type="project" value="UniProtKB-KW"/>
</dbReference>
<feature type="domain" description="HD-GYP" evidence="2">
    <location>
        <begin position="188"/>
        <end position="384"/>
    </location>
</feature>
<dbReference type="PROSITE" id="PS51832">
    <property type="entry name" value="HD_GYP"/>
    <property type="match status" value="1"/>
</dbReference>
<dbReference type="InterPro" id="IPR048436">
    <property type="entry name" value="MASE12"/>
</dbReference>
<feature type="transmembrane region" description="Helical" evidence="1">
    <location>
        <begin position="155"/>
        <end position="178"/>
    </location>
</feature>
<keyword evidence="1" id="KW-1133">Transmembrane helix</keyword>
<feature type="transmembrane region" description="Helical" evidence="1">
    <location>
        <begin position="115"/>
        <end position="134"/>
    </location>
</feature>
<evidence type="ECO:0000313" key="3">
    <source>
        <dbReference type="EMBL" id="MFC4386712.1"/>
    </source>
</evidence>
<reference evidence="4" key="1">
    <citation type="journal article" date="2019" name="Int. J. Syst. Evol. Microbiol.">
        <title>The Global Catalogue of Microorganisms (GCM) 10K type strain sequencing project: providing services to taxonomists for standard genome sequencing and annotation.</title>
        <authorList>
            <consortium name="The Broad Institute Genomics Platform"/>
            <consortium name="The Broad Institute Genome Sequencing Center for Infectious Disease"/>
            <person name="Wu L."/>
            <person name="Ma J."/>
        </authorList>
    </citation>
    <scope>NUCLEOTIDE SEQUENCE [LARGE SCALE GENOMIC DNA]</scope>
    <source>
        <strain evidence="4">KACC 14058</strain>
    </source>
</reference>
<accession>A0ABV8VRZ0</accession>
<dbReference type="InterPro" id="IPR037522">
    <property type="entry name" value="HD_GYP_dom"/>
</dbReference>
<dbReference type="Pfam" id="PF20971">
    <property type="entry name" value="MASE12"/>
    <property type="match status" value="1"/>
</dbReference>
<evidence type="ECO:0000256" key="1">
    <source>
        <dbReference type="SAM" id="Phobius"/>
    </source>
</evidence>
<keyword evidence="1" id="KW-0472">Membrane</keyword>